<comment type="caution">
    <text evidence="1">The sequence shown here is derived from an EMBL/GenBank/DDBJ whole genome shotgun (WGS) entry which is preliminary data.</text>
</comment>
<keyword evidence="2" id="KW-1185">Reference proteome</keyword>
<gene>
    <name evidence="1" type="ORF">CKAN_00292000</name>
</gene>
<evidence type="ECO:0000313" key="2">
    <source>
        <dbReference type="Proteomes" id="UP000283530"/>
    </source>
</evidence>
<dbReference type="GO" id="GO:0016301">
    <property type="term" value="F:kinase activity"/>
    <property type="evidence" value="ECO:0007669"/>
    <property type="project" value="UniProtKB-KW"/>
</dbReference>
<protein>
    <submittedName>
        <fullName evidence="1">Putative wall-associated receptor kinase-like protein 16</fullName>
    </submittedName>
</protein>
<organism evidence="1 2">
    <name type="scientific">Cinnamomum micranthum f. kanehirae</name>
    <dbReference type="NCBI Taxonomy" id="337451"/>
    <lineage>
        <taxon>Eukaryota</taxon>
        <taxon>Viridiplantae</taxon>
        <taxon>Streptophyta</taxon>
        <taxon>Embryophyta</taxon>
        <taxon>Tracheophyta</taxon>
        <taxon>Spermatophyta</taxon>
        <taxon>Magnoliopsida</taxon>
        <taxon>Magnoliidae</taxon>
        <taxon>Laurales</taxon>
        <taxon>Lauraceae</taxon>
        <taxon>Cinnamomum</taxon>
    </lineage>
</organism>
<name>A0A3S3MTJ5_9MAGN</name>
<dbReference type="AlphaFoldDB" id="A0A3S3MTJ5"/>
<evidence type="ECO:0000313" key="1">
    <source>
        <dbReference type="EMBL" id="RWR74584.1"/>
    </source>
</evidence>
<reference evidence="1 2" key="1">
    <citation type="journal article" date="2019" name="Nat. Plants">
        <title>Stout camphor tree genome fills gaps in understanding of flowering plant genome evolution.</title>
        <authorList>
            <person name="Chaw S.M."/>
            <person name="Liu Y.C."/>
            <person name="Wu Y.W."/>
            <person name="Wang H.Y."/>
            <person name="Lin C.I."/>
            <person name="Wu C.S."/>
            <person name="Ke H.M."/>
            <person name="Chang L.Y."/>
            <person name="Hsu C.Y."/>
            <person name="Yang H.T."/>
            <person name="Sudianto E."/>
            <person name="Hsu M.H."/>
            <person name="Wu K.P."/>
            <person name="Wang L.N."/>
            <person name="Leebens-Mack J.H."/>
            <person name="Tsai I.J."/>
        </authorList>
    </citation>
    <scope>NUCLEOTIDE SEQUENCE [LARGE SCALE GENOMIC DNA]</scope>
    <source>
        <strain evidence="2">cv. Chaw 1501</strain>
        <tissue evidence="1">Young leaves</tissue>
    </source>
</reference>
<dbReference type="Proteomes" id="UP000283530">
    <property type="component" value="Unassembled WGS sequence"/>
</dbReference>
<keyword evidence="1" id="KW-0675">Receptor</keyword>
<accession>A0A3S3MTJ5</accession>
<keyword evidence="1" id="KW-0808">Transferase</keyword>
<dbReference type="EMBL" id="QPKB01000001">
    <property type="protein sequence ID" value="RWR74584.1"/>
    <property type="molecule type" value="Genomic_DNA"/>
</dbReference>
<sequence>MHFVHTLKEDRLFEILEERVRSEGSKEQLMAIAQLKCLRFKGKDRPKMKEVVVDQQGLRGLQDHPWVDNEENERFLYETLRGSVIGYSLSSPASAAPHVSVVVEALNAHTKHLEICWDDGLATADARAGSVYDTSSAPAR</sequence>
<keyword evidence="1" id="KW-0418">Kinase</keyword>
<proteinExistence type="predicted"/>